<organism evidence="1 2">
    <name type="scientific">Bifidobacterium apri</name>
    <dbReference type="NCBI Taxonomy" id="1769423"/>
    <lineage>
        <taxon>Bacteria</taxon>
        <taxon>Bacillati</taxon>
        <taxon>Actinomycetota</taxon>
        <taxon>Actinomycetes</taxon>
        <taxon>Bifidobacteriales</taxon>
        <taxon>Bifidobacteriaceae</taxon>
        <taxon>Bifidobacterium</taxon>
    </lineage>
</organism>
<sequence length="353" mass="37213">MSINTDIIDPELASKAAQAAYDAVTAELPFSKILPDHAINDLPDGMSGENTTVSWVPNQRGEISEDTVFRAWDGNVPYGKTVGSGTVKRAALQPIGAAMRISEHDLVAMRAAATSEERVESLLGKIGAQTALKIEKARINTVVNAKLAISENGVTNTLDYARDTSLASVALSAKWNASGSDPYTDIETWSELIEDADGATPTTMVITRSIMKALASNTNIIKRFYGQKTAAALPPSIHRADVASVFADAGITDIIVIDEVYSKFFAAQRLKNQKGIYPANTVLLLPGTGDTGIGATVFGETAQASTGIVPEGYGLFAGVYDADGVVPAYDVYSTGNLLPVLAQPNSTLSVTVL</sequence>
<accession>A0A6A2V610</accession>
<dbReference type="RefSeq" id="WP_152356288.1">
    <property type="nucleotide sequence ID" value="NZ_JBHLXF010000001.1"/>
</dbReference>
<dbReference type="Gene3D" id="3.90.1690.10">
    <property type="entry name" value="phage-related protein like domain"/>
    <property type="match status" value="1"/>
</dbReference>
<evidence type="ECO:0000313" key="1">
    <source>
        <dbReference type="EMBL" id="KAB8292719.1"/>
    </source>
</evidence>
<dbReference type="InterPro" id="IPR005564">
    <property type="entry name" value="Major_capsid_GpE"/>
</dbReference>
<protein>
    <submittedName>
        <fullName evidence="1">Phage capsid protein</fullName>
    </submittedName>
</protein>
<reference evidence="1 2" key="1">
    <citation type="submission" date="2019-09" db="EMBL/GenBank/DDBJ databases">
        <title>Characterization of the phylogenetic diversity of two novel species belonging to the genus Bifidobacterium: Bifidobacterium cebidarum sp. nov. and Bifidobacterium leontopitheci sp. nov.</title>
        <authorList>
            <person name="Lugli G.A."/>
            <person name="Duranti S."/>
            <person name="Milani C."/>
            <person name="Turroni F."/>
            <person name="Ventura M."/>
        </authorList>
    </citation>
    <scope>NUCLEOTIDE SEQUENCE [LARGE SCALE GENOMIC DNA]</scope>
    <source>
        <strain evidence="1 2">DSM 100238</strain>
    </source>
</reference>
<keyword evidence="2" id="KW-1185">Reference proteome</keyword>
<comment type="caution">
    <text evidence="1">The sequence shown here is derived from an EMBL/GenBank/DDBJ whole genome shotgun (WGS) entry which is preliminary data.</text>
</comment>
<name>A0A6A2V610_9BIFI</name>
<dbReference type="EMBL" id="WBSO01000022">
    <property type="protein sequence ID" value="KAB8292719.1"/>
    <property type="molecule type" value="Genomic_DNA"/>
</dbReference>
<evidence type="ECO:0000313" key="2">
    <source>
        <dbReference type="Proteomes" id="UP000440041"/>
    </source>
</evidence>
<gene>
    <name evidence="1" type="ORF">DSM100238_1771</name>
</gene>
<proteinExistence type="predicted"/>
<dbReference type="AlphaFoldDB" id="A0A6A2V610"/>
<dbReference type="OrthoDB" id="3196427at2"/>
<dbReference type="Pfam" id="PF03864">
    <property type="entry name" value="Phage_cap_E"/>
    <property type="match status" value="1"/>
</dbReference>
<dbReference type="InterPro" id="IPR053738">
    <property type="entry name" value="Lambda_capsid_assembly"/>
</dbReference>
<dbReference type="Proteomes" id="UP000440041">
    <property type="component" value="Unassembled WGS sequence"/>
</dbReference>